<evidence type="ECO:0000256" key="1">
    <source>
        <dbReference type="SAM" id="Phobius"/>
    </source>
</evidence>
<proteinExistence type="predicted"/>
<name>A0A1M6MPB9_9FIRM</name>
<dbReference type="EMBL" id="FQZY01000019">
    <property type="protein sequence ID" value="SHJ85133.1"/>
    <property type="molecule type" value="Genomic_DNA"/>
</dbReference>
<accession>A0A1M6MPB9</accession>
<feature type="transmembrane region" description="Helical" evidence="1">
    <location>
        <begin position="29"/>
        <end position="52"/>
    </location>
</feature>
<keyword evidence="1" id="KW-0472">Membrane</keyword>
<dbReference type="AlphaFoldDB" id="A0A1M6MPB9"/>
<dbReference type="PANTHER" id="PTHR34351:SF1">
    <property type="entry name" value="SLR1927 PROTEIN"/>
    <property type="match status" value="1"/>
</dbReference>
<reference evidence="2 3" key="1">
    <citation type="submission" date="2016-11" db="EMBL/GenBank/DDBJ databases">
        <authorList>
            <person name="Jaros S."/>
            <person name="Januszkiewicz K."/>
            <person name="Wedrychowicz H."/>
        </authorList>
    </citation>
    <scope>NUCLEOTIDE SEQUENCE [LARGE SCALE GENOMIC DNA]</scope>
    <source>
        <strain evidence="2 3">DSM 15480</strain>
    </source>
</reference>
<evidence type="ECO:0000313" key="3">
    <source>
        <dbReference type="Proteomes" id="UP000184301"/>
    </source>
</evidence>
<evidence type="ECO:0000313" key="2">
    <source>
        <dbReference type="EMBL" id="SHJ85133.1"/>
    </source>
</evidence>
<keyword evidence="1" id="KW-0812">Transmembrane</keyword>
<protein>
    <submittedName>
        <fullName evidence="2">Uncharacterized protein</fullName>
    </submittedName>
</protein>
<dbReference type="STRING" id="1121950.SAMN02745243_01552"/>
<gene>
    <name evidence="2" type="ORF">SAMN02745243_01552</name>
</gene>
<dbReference type="RefSeq" id="WP_073107959.1">
    <property type="nucleotide sequence ID" value="NZ_FQZY01000019.1"/>
</dbReference>
<organism evidence="2 3">
    <name type="scientific">Hespellia stercorisuis DSM 15480</name>
    <dbReference type="NCBI Taxonomy" id="1121950"/>
    <lineage>
        <taxon>Bacteria</taxon>
        <taxon>Bacillati</taxon>
        <taxon>Bacillota</taxon>
        <taxon>Clostridia</taxon>
        <taxon>Lachnospirales</taxon>
        <taxon>Lachnospiraceae</taxon>
        <taxon>Hespellia</taxon>
    </lineage>
</organism>
<keyword evidence="3" id="KW-1185">Reference proteome</keyword>
<dbReference type="PANTHER" id="PTHR34351">
    <property type="entry name" value="SLR1927 PROTEIN-RELATED"/>
    <property type="match status" value="1"/>
</dbReference>
<dbReference type="OrthoDB" id="9778037at2"/>
<keyword evidence="1" id="KW-1133">Transmembrane helix</keyword>
<sequence length="388" mass="44101">MWKNRAVYIALLLSGAGMYVVTNKRQIFMLLLVLVLMPLISGLMLAVSAGGMRITCELQETCVVGQRIGVNMKVVYRGHLPIGRGKARIEYENILFRTMEKQVVWLERSQKKQAYYEIPYISRDCGKYKIKFPRVVCFDVMGLFAKKCRPVPEYEFTVFPKISELEISLKHLPESKTVGNHYNQRKKGQDVTEVFEMREYREGDNPKSIHWKLSGKLDQLIVREFSHPADYHTLVLYDTAFDSSSPGYHEIVNGVLGMTASISRSLVNMNHSHHVGFMNKESFLDTEVEDNDSFMQALTNMMSAGIGTAEDEGLDEFIRQDLQREFSKIVLVTGVLGEQNVQRLTAFVDLTVVLISEKETDNVAQGKNYDVIALAVDSMTAKVQMLDI</sequence>
<dbReference type="Proteomes" id="UP000184301">
    <property type="component" value="Unassembled WGS sequence"/>
</dbReference>